<accession>A0A382P7T4</accession>
<sequence length="92" mass="10547">DFNSYVVEKLYHELLITSGSHVLKGGKTEESLVKQIENLRTAANLPDKLRDCQIDRRDLPQLAKEASGQWTGKFNPRPISETELLKLYEQAY</sequence>
<evidence type="ECO:0000313" key="2">
    <source>
        <dbReference type="EMBL" id="SVC69473.1"/>
    </source>
</evidence>
<gene>
    <name evidence="2" type="ORF">METZ01_LOCUS322327</name>
</gene>
<dbReference type="Pfam" id="PF25137">
    <property type="entry name" value="ADH_Fe_C"/>
    <property type="match status" value="1"/>
</dbReference>
<dbReference type="InterPro" id="IPR056798">
    <property type="entry name" value="ADH_Fe_C"/>
</dbReference>
<organism evidence="2">
    <name type="scientific">marine metagenome</name>
    <dbReference type="NCBI Taxonomy" id="408172"/>
    <lineage>
        <taxon>unclassified sequences</taxon>
        <taxon>metagenomes</taxon>
        <taxon>ecological metagenomes</taxon>
    </lineage>
</organism>
<feature type="domain" description="Fe-containing alcohol dehydrogenase-like C-terminal" evidence="1">
    <location>
        <begin position="27"/>
        <end position="92"/>
    </location>
</feature>
<feature type="non-terminal residue" evidence="2">
    <location>
        <position position="1"/>
    </location>
</feature>
<dbReference type="AlphaFoldDB" id="A0A382P7T4"/>
<dbReference type="EMBL" id="UINC01105501">
    <property type="protein sequence ID" value="SVC69473.1"/>
    <property type="molecule type" value="Genomic_DNA"/>
</dbReference>
<evidence type="ECO:0000259" key="1">
    <source>
        <dbReference type="Pfam" id="PF25137"/>
    </source>
</evidence>
<name>A0A382P7T4_9ZZZZ</name>
<proteinExistence type="predicted"/>
<dbReference type="Gene3D" id="1.20.1090.10">
    <property type="entry name" value="Dehydroquinate synthase-like - alpha domain"/>
    <property type="match status" value="1"/>
</dbReference>
<protein>
    <recommendedName>
        <fullName evidence="1">Fe-containing alcohol dehydrogenase-like C-terminal domain-containing protein</fullName>
    </recommendedName>
</protein>
<reference evidence="2" key="1">
    <citation type="submission" date="2018-05" db="EMBL/GenBank/DDBJ databases">
        <authorList>
            <person name="Lanie J.A."/>
            <person name="Ng W.-L."/>
            <person name="Kazmierczak K.M."/>
            <person name="Andrzejewski T.M."/>
            <person name="Davidsen T.M."/>
            <person name="Wayne K.J."/>
            <person name="Tettelin H."/>
            <person name="Glass J.I."/>
            <person name="Rusch D."/>
            <person name="Podicherti R."/>
            <person name="Tsui H.-C.T."/>
            <person name="Winkler M.E."/>
        </authorList>
    </citation>
    <scope>NUCLEOTIDE SEQUENCE</scope>
</reference>
<dbReference type="SUPFAM" id="SSF56796">
    <property type="entry name" value="Dehydroquinate synthase-like"/>
    <property type="match status" value="1"/>
</dbReference>